<dbReference type="Proteomes" id="UP000215635">
    <property type="component" value="Unassembled WGS sequence"/>
</dbReference>
<sequence>DWSGFALLSSLVYWWFLMWNSFNLTRKTLVLLNTVGTLLMTVLTWSITYGMLLIPILIVYAISIVILFKLPLPAKKNRGGL</sequence>
<feature type="non-terminal residue" evidence="2">
    <location>
        <position position="1"/>
    </location>
</feature>
<feature type="transmembrane region" description="Helical" evidence="1">
    <location>
        <begin position="53"/>
        <end position="72"/>
    </location>
</feature>
<proteinExistence type="predicted"/>
<dbReference type="EMBL" id="NCWV01000139">
    <property type="protein sequence ID" value="PAK87126.1"/>
    <property type="molecule type" value="Genomic_DNA"/>
</dbReference>
<keyword evidence="1" id="KW-0472">Membrane</keyword>
<name>A0AAX0PYA1_9LACT</name>
<evidence type="ECO:0000313" key="3">
    <source>
        <dbReference type="Proteomes" id="UP000215635"/>
    </source>
</evidence>
<reference evidence="2 3" key="1">
    <citation type="submission" date="2017-04" db="EMBL/GenBank/DDBJ databases">
        <title>Kefir bacterial isolates.</title>
        <authorList>
            <person name="Kim Y."/>
            <person name="Blasche S."/>
            <person name="Patil K.R."/>
        </authorList>
    </citation>
    <scope>NUCLEOTIDE SEQUENCE [LARGE SCALE GENOMIC DNA]</scope>
    <source>
        <strain evidence="2 3">OG2</strain>
    </source>
</reference>
<keyword evidence="1" id="KW-0812">Transmembrane</keyword>
<comment type="caution">
    <text evidence="2">The sequence shown here is derived from an EMBL/GenBank/DDBJ whole genome shotgun (WGS) entry which is preliminary data.</text>
</comment>
<evidence type="ECO:0008006" key="4">
    <source>
        <dbReference type="Google" id="ProtNLM"/>
    </source>
</evidence>
<evidence type="ECO:0000256" key="1">
    <source>
        <dbReference type="SAM" id="Phobius"/>
    </source>
</evidence>
<feature type="transmembrane region" description="Helical" evidence="1">
    <location>
        <begin position="29"/>
        <end position="47"/>
    </location>
</feature>
<protein>
    <recommendedName>
        <fullName evidence="4">Transporter</fullName>
    </recommendedName>
</protein>
<accession>A0AAX0PYA1</accession>
<gene>
    <name evidence="2" type="ORF">B8W88_14060</name>
</gene>
<organism evidence="2 3">
    <name type="scientific">Lactococcus lactis</name>
    <dbReference type="NCBI Taxonomy" id="1358"/>
    <lineage>
        <taxon>Bacteria</taxon>
        <taxon>Bacillati</taxon>
        <taxon>Bacillota</taxon>
        <taxon>Bacilli</taxon>
        <taxon>Lactobacillales</taxon>
        <taxon>Streptococcaceae</taxon>
        <taxon>Lactococcus</taxon>
    </lineage>
</organism>
<dbReference type="AlphaFoldDB" id="A0AAX0PYA1"/>
<keyword evidence="1" id="KW-1133">Transmembrane helix</keyword>
<evidence type="ECO:0000313" key="2">
    <source>
        <dbReference type="EMBL" id="PAK87126.1"/>
    </source>
</evidence>
<feature type="transmembrane region" description="Helical" evidence="1">
    <location>
        <begin position="6"/>
        <end position="22"/>
    </location>
</feature>